<protein>
    <recommendedName>
        <fullName evidence="5">Topoisomerase I damage affected protein 7</fullName>
    </recommendedName>
</protein>
<evidence type="ECO:0008006" key="5">
    <source>
        <dbReference type="Google" id="ProtNLM"/>
    </source>
</evidence>
<evidence type="ECO:0000313" key="3">
    <source>
        <dbReference type="EMBL" id="BAO39204.1"/>
    </source>
</evidence>
<gene>
    <name evidence="3" type="ORF">KLMA_20746</name>
</gene>
<feature type="region of interest" description="Disordered" evidence="1">
    <location>
        <begin position="346"/>
        <end position="416"/>
    </location>
</feature>
<sequence>MGQYSMLFNITSSTTQSSSISVVLPSDSSISSSTSSVVKSSSESLLQPQSRNATLISSTSKSSSTSSLSALNSFKKVSTSTSSSLSSFTTKSTTLLSSSDETLVVSPSTVWIPNVSSTDSSEHNTVTEETQMVTIVEESSTITTIGSTITSTLYPAQSTDQDHPTPSGADTATYDASPTDTAEVETTPTWLLPTTAIPSSETLVFYTRDYIFTDTSTTFTKKLPTRTVLPTQSSFTKPTSPVVTDTSYYQRWLSGGLDSNPKSTSSNKDSIIGGVVGCVGGLFVMLVIIYFLYKKRRKRNLLAHEKSFSHEVGRKMGYDDIDKFIVQSRVSSDSITQLSPAAHKTYQSTKALPSTPTNAPILPKRSEADNPFNDEYLISNGDVGNPPQHSTSVHSSMLTSSSGSTEDGGDTLTSTTFTESIRNSNGYLTEIIES</sequence>
<evidence type="ECO:0000313" key="4">
    <source>
        <dbReference type="Proteomes" id="UP000065495"/>
    </source>
</evidence>
<dbReference type="GeneID" id="34715204"/>
<reference evidence="3 4" key="1">
    <citation type="journal article" date="2015" name="Biotechnol. Biofuels">
        <title>Genetic basis of the highly efficient yeast Kluyveromyces marxianus: complete genome sequence and transcriptome analyses.</title>
        <authorList>
            <person name="Lertwattanasakul N."/>
            <person name="Kosaka T."/>
            <person name="Hosoyama A."/>
            <person name="Suzuki Y."/>
            <person name="Rodrussamee N."/>
            <person name="Matsutani M."/>
            <person name="Murata M."/>
            <person name="Fujimoto N."/>
            <person name="Suprayogi"/>
            <person name="Tsuchikane K."/>
            <person name="Limtong S."/>
            <person name="Fujita N."/>
            <person name="Yamada M."/>
        </authorList>
    </citation>
    <scope>NUCLEOTIDE SEQUENCE [LARGE SCALE GENOMIC DNA]</scope>
    <source>
        <strain evidence="4">DMKU3-1042 / BCC 29191 / NBRC 104275</strain>
    </source>
</reference>
<dbReference type="OrthoDB" id="4036548at2759"/>
<feature type="compositionally biased region" description="Polar residues" evidence="1">
    <location>
        <begin position="346"/>
        <end position="358"/>
    </location>
</feature>
<dbReference type="RefSeq" id="XP_022675059.1">
    <property type="nucleotide sequence ID" value="XM_022818387.1"/>
</dbReference>
<dbReference type="EMBL" id="AP012214">
    <property type="protein sequence ID" value="BAO39204.1"/>
    <property type="molecule type" value="Genomic_DNA"/>
</dbReference>
<feature type="compositionally biased region" description="Low complexity" evidence="1">
    <location>
        <begin position="390"/>
        <end position="416"/>
    </location>
</feature>
<keyword evidence="2" id="KW-0812">Transmembrane</keyword>
<proteinExistence type="predicted"/>
<evidence type="ECO:0000256" key="2">
    <source>
        <dbReference type="SAM" id="Phobius"/>
    </source>
</evidence>
<dbReference type="VEuPathDB" id="FungiDB:KLMA_20746"/>
<accession>W0TAS6</accession>
<name>W0TAS6_KLUMD</name>
<evidence type="ECO:0000256" key="1">
    <source>
        <dbReference type="SAM" id="MobiDB-lite"/>
    </source>
</evidence>
<feature type="transmembrane region" description="Helical" evidence="2">
    <location>
        <begin position="271"/>
        <end position="293"/>
    </location>
</feature>
<dbReference type="KEGG" id="kmx:KLMA_20746"/>
<feature type="compositionally biased region" description="Polar residues" evidence="1">
    <location>
        <begin position="168"/>
        <end position="181"/>
    </location>
</feature>
<dbReference type="AlphaFoldDB" id="W0TAS6"/>
<dbReference type="Proteomes" id="UP000065495">
    <property type="component" value="Chromosome 2"/>
</dbReference>
<keyword evidence="2" id="KW-1133">Transmembrane helix</keyword>
<keyword evidence="2" id="KW-0472">Membrane</keyword>
<organism evidence="3 4">
    <name type="scientific">Kluyveromyces marxianus (strain DMKU3-1042 / BCC 29191 / NBRC 104275)</name>
    <name type="common">Yeast</name>
    <name type="synonym">Candida kefyr</name>
    <dbReference type="NCBI Taxonomy" id="1003335"/>
    <lineage>
        <taxon>Eukaryota</taxon>
        <taxon>Fungi</taxon>
        <taxon>Dikarya</taxon>
        <taxon>Ascomycota</taxon>
        <taxon>Saccharomycotina</taxon>
        <taxon>Saccharomycetes</taxon>
        <taxon>Saccharomycetales</taxon>
        <taxon>Saccharomycetaceae</taxon>
        <taxon>Kluyveromyces</taxon>
    </lineage>
</organism>
<feature type="region of interest" description="Disordered" evidence="1">
    <location>
        <begin position="156"/>
        <end position="181"/>
    </location>
</feature>